<evidence type="ECO:0008006" key="4">
    <source>
        <dbReference type="Google" id="ProtNLM"/>
    </source>
</evidence>
<dbReference type="EMBL" id="CP050063">
    <property type="protein sequence ID" value="QIP16112.1"/>
    <property type="molecule type" value="Genomic_DNA"/>
</dbReference>
<feature type="transmembrane region" description="Helical" evidence="1">
    <location>
        <begin position="237"/>
        <end position="256"/>
    </location>
</feature>
<keyword evidence="1" id="KW-0472">Membrane</keyword>
<keyword evidence="1" id="KW-0812">Transmembrane</keyword>
<dbReference type="AlphaFoldDB" id="A0A6G9AUE7"/>
<sequence length="262" mass="29413">MNKLIIYDGSCPMCRLYTKGMVAADQSGSLTRLSNDQLVQHTIISRLDQQRARHEIPMVDLDGGETLYGVDTWIYAFGRRSDRIEKLLSFTLVKVILQKLYAFISYNRRIIITSAPGRWQLLDLQPEFHIGQRLAFILVIFGLVSGLFATGYVHVWPPAFLGLVVGQLTLAGLYFILTHRHNLLETMLDYTGHLGMSLLIGGTITILGAITGWAILPLVGFALLIGQHFIRTYRLGLSPWLSVCFTILSLLLLDSYGSPMHF</sequence>
<dbReference type="KEGG" id="spib:G8759_27490"/>
<dbReference type="RefSeq" id="WP_167215678.1">
    <property type="nucleotide sequence ID" value="NZ_CP050063.1"/>
</dbReference>
<feature type="transmembrane region" description="Helical" evidence="1">
    <location>
        <begin position="159"/>
        <end position="177"/>
    </location>
</feature>
<name>A0A6G9AUE7_9BACT</name>
<gene>
    <name evidence="2" type="ORF">G8759_27490</name>
</gene>
<feature type="transmembrane region" description="Helical" evidence="1">
    <location>
        <begin position="198"/>
        <end position="225"/>
    </location>
</feature>
<organism evidence="2 3">
    <name type="scientific">Spirosoma aureum</name>
    <dbReference type="NCBI Taxonomy" id="2692134"/>
    <lineage>
        <taxon>Bacteria</taxon>
        <taxon>Pseudomonadati</taxon>
        <taxon>Bacteroidota</taxon>
        <taxon>Cytophagia</taxon>
        <taxon>Cytophagales</taxon>
        <taxon>Cytophagaceae</taxon>
        <taxon>Spirosoma</taxon>
    </lineage>
</organism>
<evidence type="ECO:0000313" key="3">
    <source>
        <dbReference type="Proteomes" id="UP000501802"/>
    </source>
</evidence>
<evidence type="ECO:0000256" key="1">
    <source>
        <dbReference type="SAM" id="Phobius"/>
    </source>
</evidence>
<keyword evidence="1" id="KW-1133">Transmembrane helix</keyword>
<reference evidence="2 3" key="1">
    <citation type="submission" date="2020-03" db="EMBL/GenBank/DDBJ databases">
        <authorList>
            <person name="Kim M.K."/>
        </authorList>
    </citation>
    <scope>NUCLEOTIDE SEQUENCE [LARGE SCALE GENOMIC DNA]</scope>
    <source>
        <strain evidence="2 3">BT328</strain>
    </source>
</reference>
<accession>A0A6G9AUE7</accession>
<proteinExistence type="predicted"/>
<feature type="transmembrane region" description="Helical" evidence="1">
    <location>
        <begin position="134"/>
        <end position="153"/>
    </location>
</feature>
<keyword evidence="3" id="KW-1185">Reference proteome</keyword>
<dbReference type="Proteomes" id="UP000501802">
    <property type="component" value="Chromosome"/>
</dbReference>
<evidence type="ECO:0000313" key="2">
    <source>
        <dbReference type="EMBL" id="QIP16112.1"/>
    </source>
</evidence>
<protein>
    <recommendedName>
        <fullName evidence="4">DUF393 domain-containing protein</fullName>
    </recommendedName>
</protein>